<organism evidence="2 3">
    <name type="scientific">Monosporascus ibericus</name>
    <dbReference type="NCBI Taxonomy" id="155417"/>
    <lineage>
        <taxon>Eukaryota</taxon>
        <taxon>Fungi</taxon>
        <taxon>Dikarya</taxon>
        <taxon>Ascomycota</taxon>
        <taxon>Pezizomycotina</taxon>
        <taxon>Sordariomycetes</taxon>
        <taxon>Xylariomycetidae</taxon>
        <taxon>Xylariales</taxon>
        <taxon>Xylariales incertae sedis</taxon>
        <taxon>Monosporascus</taxon>
    </lineage>
</organism>
<gene>
    <name evidence="2" type="ORF">DL764_008798</name>
</gene>
<comment type="caution">
    <text evidence="2">The sequence shown here is derived from an EMBL/GenBank/DDBJ whole genome shotgun (WGS) entry which is preliminary data.</text>
</comment>
<keyword evidence="3" id="KW-1185">Reference proteome</keyword>
<dbReference type="AlphaFoldDB" id="A0A4Q4SYU4"/>
<evidence type="ECO:0000313" key="2">
    <source>
        <dbReference type="EMBL" id="RYO87919.1"/>
    </source>
</evidence>
<proteinExistence type="predicted"/>
<dbReference type="Proteomes" id="UP000293360">
    <property type="component" value="Unassembled WGS sequence"/>
</dbReference>
<evidence type="ECO:0000256" key="1">
    <source>
        <dbReference type="SAM" id="MobiDB-lite"/>
    </source>
</evidence>
<dbReference type="OrthoDB" id="5237651at2759"/>
<accession>A0A4Q4SYU4</accession>
<protein>
    <submittedName>
        <fullName evidence="2">Uncharacterized protein</fullName>
    </submittedName>
</protein>
<dbReference type="STRING" id="155417.A0A4Q4SYU4"/>
<dbReference type="EMBL" id="QJNU01000736">
    <property type="protein sequence ID" value="RYO87919.1"/>
    <property type="molecule type" value="Genomic_DNA"/>
</dbReference>
<sequence>MAAYPNTHGQQQPTENAPRPQLPEHLEALSRALVRGDTLQEIAANYGIVLRQWVALVKETTLPTNLSSSDPQVTGAFQKIVDATGSESTVFRRLAHVRLLEFFDYLEVLIQLERAQGLHGQKVRNITIADRVISSALPALGKDKLIEVRRFARRWKQLAGPSVFFLMIYTEAAEGIV</sequence>
<evidence type="ECO:0000313" key="3">
    <source>
        <dbReference type="Proteomes" id="UP000293360"/>
    </source>
</evidence>
<feature type="region of interest" description="Disordered" evidence="1">
    <location>
        <begin position="1"/>
        <end position="21"/>
    </location>
</feature>
<name>A0A4Q4SYU4_9PEZI</name>
<reference evidence="2 3" key="1">
    <citation type="submission" date="2018-06" db="EMBL/GenBank/DDBJ databases">
        <title>Complete Genomes of Monosporascus.</title>
        <authorList>
            <person name="Robinson A.J."/>
            <person name="Natvig D.O."/>
        </authorList>
    </citation>
    <scope>NUCLEOTIDE SEQUENCE [LARGE SCALE GENOMIC DNA]</scope>
    <source>
        <strain evidence="2 3">CBS 110550</strain>
    </source>
</reference>